<protein>
    <submittedName>
        <fullName evidence="2">Uncharacterized protein</fullName>
    </submittedName>
</protein>
<organism evidence="2">
    <name type="scientific">Arundo donax</name>
    <name type="common">Giant reed</name>
    <name type="synonym">Donax arundinaceus</name>
    <dbReference type="NCBI Taxonomy" id="35708"/>
    <lineage>
        <taxon>Eukaryota</taxon>
        <taxon>Viridiplantae</taxon>
        <taxon>Streptophyta</taxon>
        <taxon>Embryophyta</taxon>
        <taxon>Tracheophyta</taxon>
        <taxon>Spermatophyta</taxon>
        <taxon>Magnoliopsida</taxon>
        <taxon>Liliopsida</taxon>
        <taxon>Poales</taxon>
        <taxon>Poaceae</taxon>
        <taxon>PACMAD clade</taxon>
        <taxon>Arundinoideae</taxon>
        <taxon>Arundineae</taxon>
        <taxon>Arundo</taxon>
    </lineage>
</organism>
<evidence type="ECO:0000256" key="1">
    <source>
        <dbReference type="SAM" id="SignalP"/>
    </source>
</evidence>
<feature type="chain" id="PRO_5012723362" evidence="1">
    <location>
        <begin position="16"/>
        <end position="47"/>
    </location>
</feature>
<name>A0A0A9AIY1_ARUDO</name>
<proteinExistence type="predicted"/>
<dbReference type="EMBL" id="GBRH01248052">
    <property type="protein sequence ID" value="JAD49843.1"/>
    <property type="molecule type" value="Transcribed_RNA"/>
</dbReference>
<reference evidence="2" key="1">
    <citation type="submission" date="2014-09" db="EMBL/GenBank/DDBJ databases">
        <authorList>
            <person name="Magalhaes I.L.F."/>
            <person name="Oliveira U."/>
            <person name="Santos F.R."/>
            <person name="Vidigal T.H.D.A."/>
            <person name="Brescovit A.D."/>
            <person name="Santos A.J."/>
        </authorList>
    </citation>
    <scope>NUCLEOTIDE SEQUENCE</scope>
    <source>
        <tissue evidence="2">Shoot tissue taken approximately 20 cm above the soil surface</tissue>
    </source>
</reference>
<evidence type="ECO:0000313" key="2">
    <source>
        <dbReference type="EMBL" id="JAD49843.1"/>
    </source>
</evidence>
<feature type="signal peptide" evidence="1">
    <location>
        <begin position="1"/>
        <end position="15"/>
    </location>
</feature>
<accession>A0A0A9AIY1</accession>
<keyword evidence="1" id="KW-0732">Signal</keyword>
<sequence length="47" mass="5292">MILFAIMCNWLKCSCAPFFCRGRGWGSLMVRFFSKGAVLTSHECATN</sequence>
<dbReference type="AlphaFoldDB" id="A0A0A9AIY1"/>
<reference evidence="2" key="2">
    <citation type="journal article" date="2015" name="Data Brief">
        <title>Shoot transcriptome of the giant reed, Arundo donax.</title>
        <authorList>
            <person name="Barrero R.A."/>
            <person name="Guerrero F.D."/>
            <person name="Moolhuijzen P."/>
            <person name="Goolsby J.A."/>
            <person name="Tidwell J."/>
            <person name="Bellgard S.E."/>
            <person name="Bellgard M.I."/>
        </authorList>
    </citation>
    <scope>NUCLEOTIDE SEQUENCE</scope>
    <source>
        <tissue evidence="2">Shoot tissue taken approximately 20 cm above the soil surface</tissue>
    </source>
</reference>